<dbReference type="AlphaFoldDB" id="A0A9P1DX79"/>
<dbReference type="Gene3D" id="3.60.10.10">
    <property type="entry name" value="Endonuclease/exonuclease/phosphatase"/>
    <property type="match status" value="1"/>
</dbReference>
<dbReference type="Proteomes" id="UP001152797">
    <property type="component" value="Unassembled WGS sequence"/>
</dbReference>
<dbReference type="SUPFAM" id="SSF56219">
    <property type="entry name" value="DNase I-like"/>
    <property type="match status" value="1"/>
</dbReference>
<sequence>MRMLFLGLQETRTPETFSTADGVLRFGSGHAEGGLYGVELWVNLHIPFGSIDKEMLYFQAADFQVLHRDPRVLFVRAENQYIQWAIIAGYAPHSGLAAEQREGWWTHLSMIASQKRPDDQLLVIIDANADPGPHDDLVVHRDGFKTTANTSIFRTFLHEHGLTLPATSLIHEGTNTTWKSPNGIHEHSIDHIAVAHDLLHDCTFSGVLEDFDLGTGLYDHAAVGLQLEWRQALAPPISPGLHIKHQGRGCDYDKVQHEHLQTVLGSYRAAEWHHDVEQHVDELNYHLLHGLARLCPKSKTKPKKNFISDEVWHLHLCKLERRKALKELTLRHRFEVLAACFSALRTDKQPDPVAFWKYGTWLLCCKVRLICGLHRASRQLRTSLKEPKQEQLRTVFRNLPPSASASTILHELRQIIGSTNLRKLTNKALPNIKNEHDQVCCSPVDALDTWIKFFQTMEGMSLQMQTVVRSLHTDTHFSLRGQSDACKTQLGTRPGDSWTDLICSFLWARLLHDLEDEVTRLGLIDTTLDAKGFQC</sequence>
<evidence type="ECO:0000313" key="3">
    <source>
        <dbReference type="Proteomes" id="UP001152797"/>
    </source>
</evidence>
<proteinExistence type="predicted"/>
<reference evidence="1" key="1">
    <citation type="submission" date="2022-10" db="EMBL/GenBank/DDBJ databases">
        <authorList>
            <person name="Chen Y."/>
            <person name="Dougan E. K."/>
            <person name="Chan C."/>
            <person name="Rhodes N."/>
            <person name="Thang M."/>
        </authorList>
    </citation>
    <scope>NUCLEOTIDE SEQUENCE</scope>
</reference>
<evidence type="ECO:0000313" key="1">
    <source>
        <dbReference type="EMBL" id="CAI4017295.1"/>
    </source>
</evidence>
<comment type="caution">
    <text evidence="1">The sequence shown here is derived from an EMBL/GenBank/DDBJ whole genome shotgun (WGS) entry which is preliminary data.</text>
</comment>
<evidence type="ECO:0000313" key="2">
    <source>
        <dbReference type="EMBL" id="CAL1170670.1"/>
    </source>
</evidence>
<protein>
    <submittedName>
        <fullName evidence="1">Uncharacterized protein</fullName>
    </submittedName>
</protein>
<dbReference type="InterPro" id="IPR036691">
    <property type="entry name" value="Endo/exonu/phosph_ase_sf"/>
</dbReference>
<name>A0A9P1DX79_9DINO</name>
<keyword evidence="3" id="KW-1185">Reference proteome</keyword>
<organism evidence="1">
    <name type="scientific">Cladocopium goreaui</name>
    <dbReference type="NCBI Taxonomy" id="2562237"/>
    <lineage>
        <taxon>Eukaryota</taxon>
        <taxon>Sar</taxon>
        <taxon>Alveolata</taxon>
        <taxon>Dinophyceae</taxon>
        <taxon>Suessiales</taxon>
        <taxon>Symbiodiniaceae</taxon>
        <taxon>Cladocopium</taxon>
    </lineage>
</organism>
<reference evidence="2" key="2">
    <citation type="submission" date="2024-04" db="EMBL/GenBank/DDBJ databases">
        <authorList>
            <person name="Chen Y."/>
            <person name="Shah S."/>
            <person name="Dougan E. K."/>
            <person name="Thang M."/>
            <person name="Chan C."/>
        </authorList>
    </citation>
    <scope>NUCLEOTIDE SEQUENCE [LARGE SCALE GENOMIC DNA]</scope>
</reference>
<dbReference type="EMBL" id="CAMXCT020006628">
    <property type="protein sequence ID" value="CAL1170670.1"/>
    <property type="molecule type" value="Genomic_DNA"/>
</dbReference>
<dbReference type="EMBL" id="CAMXCT010006628">
    <property type="protein sequence ID" value="CAI4017295.1"/>
    <property type="molecule type" value="Genomic_DNA"/>
</dbReference>
<dbReference type="EMBL" id="CAMXCT030006628">
    <property type="protein sequence ID" value="CAL4804607.1"/>
    <property type="molecule type" value="Genomic_DNA"/>
</dbReference>
<gene>
    <name evidence="1" type="ORF">C1SCF055_LOCUS41951</name>
</gene>
<accession>A0A9P1DX79</accession>